<dbReference type="Gene3D" id="3.50.30.30">
    <property type="match status" value="1"/>
</dbReference>
<dbReference type="AlphaFoldDB" id="A0A9P7ZKL6"/>
<feature type="domain" description="Peptidase M28" evidence="6">
    <location>
        <begin position="524"/>
        <end position="623"/>
    </location>
</feature>
<evidence type="ECO:0000256" key="3">
    <source>
        <dbReference type="SAM" id="Phobius"/>
    </source>
</evidence>
<feature type="region of interest" description="Disordered" evidence="2">
    <location>
        <begin position="135"/>
        <end position="163"/>
    </location>
</feature>
<dbReference type="InterPro" id="IPR039373">
    <property type="entry name" value="Peptidase_M28B"/>
</dbReference>
<dbReference type="PANTHER" id="PTHR10404">
    <property type="entry name" value="N-ACETYLATED-ALPHA-LINKED ACIDIC DIPEPTIDASE"/>
    <property type="match status" value="1"/>
</dbReference>
<dbReference type="Gene3D" id="1.20.930.40">
    <property type="entry name" value="Transferrin receptor-like, dimerisation domain"/>
    <property type="match status" value="1"/>
</dbReference>
<feature type="domain" description="Transferrin receptor-like dimerisation" evidence="5">
    <location>
        <begin position="764"/>
        <end position="889"/>
    </location>
</feature>
<dbReference type="SUPFAM" id="SSF47672">
    <property type="entry name" value="Transferrin receptor-like dimerisation domain"/>
    <property type="match status" value="1"/>
</dbReference>
<dbReference type="EMBL" id="MU251257">
    <property type="protein sequence ID" value="KAG9253477.1"/>
    <property type="molecule type" value="Genomic_DNA"/>
</dbReference>
<proteinExistence type="inferred from homology"/>
<comment type="similarity">
    <text evidence="1">Belongs to the peptidase M28 family. M28B subfamily.</text>
</comment>
<dbReference type="InterPro" id="IPR007484">
    <property type="entry name" value="Peptidase_M28"/>
</dbReference>
<evidence type="ECO:0000313" key="8">
    <source>
        <dbReference type="Proteomes" id="UP000887229"/>
    </source>
</evidence>
<dbReference type="Gene3D" id="3.40.630.10">
    <property type="entry name" value="Zn peptidases"/>
    <property type="match status" value="1"/>
</dbReference>
<keyword evidence="3" id="KW-0472">Membrane</keyword>
<dbReference type="InterPro" id="IPR046450">
    <property type="entry name" value="PA_dom_sf"/>
</dbReference>
<dbReference type="OrthoDB" id="5841748at2759"/>
<dbReference type="GO" id="GO:0004180">
    <property type="term" value="F:carboxypeptidase activity"/>
    <property type="evidence" value="ECO:0007669"/>
    <property type="project" value="TreeGrafter"/>
</dbReference>
<feature type="transmembrane region" description="Helical" evidence="3">
    <location>
        <begin position="176"/>
        <end position="199"/>
    </location>
</feature>
<dbReference type="Pfam" id="PF02225">
    <property type="entry name" value="PA"/>
    <property type="match status" value="1"/>
</dbReference>
<dbReference type="InterPro" id="IPR003137">
    <property type="entry name" value="PA_domain"/>
</dbReference>
<dbReference type="Proteomes" id="UP000887229">
    <property type="component" value="Unassembled WGS sequence"/>
</dbReference>
<gene>
    <name evidence="7" type="ORF">F5Z01DRAFT_657300</name>
</gene>
<organism evidence="7 8">
    <name type="scientific">Emericellopsis atlantica</name>
    <dbReference type="NCBI Taxonomy" id="2614577"/>
    <lineage>
        <taxon>Eukaryota</taxon>
        <taxon>Fungi</taxon>
        <taxon>Dikarya</taxon>
        <taxon>Ascomycota</taxon>
        <taxon>Pezizomycotina</taxon>
        <taxon>Sordariomycetes</taxon>
        <taxon>Hypocreomycetidae</taxon>
        <taxon>Hypocreales</taxon>
        <taxon>Bionectriaceae</taxon>
        <taxon>Emericellopsis</taxon>
    </lineage>
</organism>
<evidence type="ECO:0000313" key="7">
    <source>
        <dbReference type="EMBL" id="KAG9253477.1"/>
    </source>
</evidence>
<evidence type="ECO:0000256" key="1">
    <source>
        <dbReference type="ARBA" id="ARBA00005634"/>
    </source>
</evidence>
<feature type="region of interest" description="Disordered" evidence="2">
    <location>
        <begin position="1"/>
        <end position="87"/>
    </location>
</feature>
<dbReference type="CDD" id="cd02121">
    <property type="entry name" value="PA_GCPII_like"/>
    <property type="match status" value="1"/>
</dbReference>
<evidence type="ECO:0000259" key="5">
    <source>
        <dbReference type="Pfam" id="PF04253"/>
    </source>
</evidence>
<keyword evidence="8" id="KW-1185">Reference proteome</keyword>
<protein>
    <submittedName>
        <fullName evidence="7">Uncharacterized protein</fullName>
    </submittedName>
</protein>
<dbReference type="FunFam" id="3.40.630.10:FF:000101">
    <property type="entry name" value="N-acetylated alpha-linked acidic dipeptidase like 1"/>
    <property type="match status" value="1"/>
</dbReference>
<evidence type="ECO:0000259" key="4">
    <source>
        <dbReference type="Pfam" id="PF02225"/>
    </source>
</evidence>
<accession>A0A9P7ZKL6</accession>
<feature type="domain" description="PA" evidence="4">
    <location>
        <begin position="332"/>
        <end position="416"/>
    </location>
</feature>
<comment type="caution">
    <text evidence="7">The sequence shown here is derived from an EMBL/GenBank/DDBJ whole genome shotgun (WGS) entry which is preliminary data.</text>
</comment>
<reference evidence="7" key="1">
    <citation type="journal article" date="2021" name="IMA Fungus">
        <title>Genomic characterization of three marine fungi, including Emericellopsis atlantica sp. nov. with signatures of a generalist lifestyle and marine biomass degradation.</title>
        <authorList>
            <person name="Hagestad O.C."/>
            <person name="Hou L."/>
            <person name="Andersen J.H."/>
            <person name="Hansen E.H."/>
            <person name="Altermark B."/>
            <person name="Li C."/>
            <person name="Kuhnert E."/>
            <person name="Cox R.J."/>
            <person name="Crous P.W."/>
            <person name="Spatafora J.W."/>
            <person name="Lail K."/>
            <person name="Amirebrahimi M."/>
            <person name="Lipzen A."/>
            <person name="Pangilinan J."/>
            <person name="Andreopoulos W."/>
            <person name="Hayes R.D."/>
            <person name="Ng V."/>
            <person name="Grigoriev I.V."/>
            <person name="Jackson S.A."/>
            <person name="Sutton T.D.S."/>
            <person name="Dobson A.D.W."/>
            <person name="Rama T."/>
        </authorList>
    </citation>
    <scope>NUCLEOTIDE SEQUENCE</scope>
    <source>
        <strain evidence="7">TS7</strain>
    </source>
</reference>
<dbReference type="SUPFAM" id="SSF52025">
    <property type="entry name" value="PA domain"/>
    <property type="match status" value="1"/>
</dbReference>
<evidence type="ECO:0000256" key="2">
    <source>
        <dbReference type="SAM" id="MobiDB-lite"/>
    </source>
</evidence>
<evidence type="ECO:0000259" key="6">
    <source>
        <dbReference type="Pfam" id="PF04389"/>
    </source>
</evidence>
<name>A0A9P7ZKL6_9HYPO</name>
<dbReference type="PANTHER" id="PTHR10404:SF71">
    <property type="entry name" value="CARBOXYPEPTIDASE TRE2, PUTATIVE (AFU_ORTHOLOGUE AFUA_3G10650)-RELATED"/>
    <property type="match status" value="1"/>
</dbReference>
<dbReference type="SUPFAM" id="SSF53187">
    <property type="entry name" value="Zn-dependent exopeptidases"/>
    <property type="match status" value="1"/>
</dbReference>
<sequence>MAPSEKQPFYDPVPPTYEQSLAVRGRQYDDADAQDNEHESQGLLRSGAPSSSRRPDGYRAPTVESEDESDDIDGMLESDTDDEDEAAQVRREMQEMDIEEPSSSRGSIWGKRIGLSLPKWKWSWRPRLPSLPRIRIQLPQRPDSDGDNGSGEAEAQEENVTTRPGWRWKMPEVNGMMAIIIFARLLAAFIVLGFVYLLFASDIFGSLNGPMGGGFRFNPEDLKVHVLNSVDPMRLRASVKHYASYAHIAGSEGDFATAMDMESMFSRAALDEVRLDEYVAYLNYPKENGRAVQIMEGDKAVWTAQLDETERQKETAGRQTYVFHGLSKAGDVRGPLIYANRGTREDFKMLTDKGVKVEGAIALVRYDEPQHAGLKVKAAELAGFAGCIIYSDPADFDGDDAPNGRSIPKDGVQRASVALQGWAVGDALTPSWGSRKGLPRMKVKDAPGLVNIPSLPLSWGDAQVLLQKLKGHGDKVPESWEGKVPEVDEYWTGDDKSPIVRLKNEQDEEEKKTIWNVKGKIIGMEQSAKSIIIGNQRDSLAFGAADPHSGTAIMVEMARIFGDLILRGWRPLRSIEFMSWDGGDYNLVGSTEFVEANIESVREDAYAYINLDNVVAGRDLQAIGSPVFEKTLLHALARIEDPNMNVTLKNLWDEQASQHIEAPGLGGGFVPFQHIAGTSSLDLQFRGDHFPRFSSYDDFELVEKTIDPGFVYHGLMGQIVGLLILDLADKAIMPFDMVAYGNALSSGLEELQTFAEQHGADTRVSFEDLSKAIKAVQVSTTAFASWENTWDHEVMHTAGWESTEMGEQRVRYNNKMGSFDTMLLDLDKMGGIPNRTQYKHVIFGPQLWSPDEEAHFPAIRDLIEAEDWEGAKTFIQKTAKILRQAAKSLYMGDEEEVEGDR</sequence>
<feature type="compositionally biased region" description="Acidic residues" evidence="2">
    <location>
        <begin position="64"/>
        <end position="86"/>
    </location>
</feature>
<dbReference type="Pfam" id="PF04253">
    <property type="entry name" value="TFR_dimer"/>
    <property type="match status" value="1"/>
</dbReference>
<keyword evidence="3" id="KW-0812">Transmembrane</keyword>
<dbReference type="Pfam" id="PF04389">
    <property type="entry name" value="Peptidase_M28"/>
    <property type="match status" value="1"/>
</dbReference>
<keyword evidence="3" id="KW-1133">Transmembrane helix</keyword>
<dbReference type="InterPro" id="IPR007365">
    <property type="entry name" value="TFR-like_dimer_dom"/>
</dbReference>
<dbReference type="InterPro" id="IPR036757">
    <property type="entry name" value="TFR-like_dimer_dom_sf"/>
</dbReference>
<dbReference type="GeneID" id="70294535"/>
<dbReference type="RefSeq" id="XP_046117401.1">
    <property type="nucleotide sequence ID" value="XM_046263632.1"/>
</dbReference>